<evidence type="ECO:0000313" key="5">
    <source>
        <dbReference type="Proteomes" id="UP000032221"/>
    </source>
</evidence>
<dbReference type="InterPro" id="IPR036291">
    <property type="entry name" value="NAD(P)-bd_dom_sf"/>
</dbReference>
<organism evidence="4 5">
    <name type="scientific">Mycolicibacterium llatzerense</name>
    <dbReference type="NCBI Taxonomy" id="280871"/>
    <lineage>
        <taxon>Bacteria</taxon>
        <taxon>Bacillati</taxon>
        <taxon>Actinomycetota</taxon>
        <taxon>Actinomycetes</taxon>
        <taxon>Mycobacteriales</taxon>
        <taxon>Mycobacteriaceae</taxon>
        <taxon>Mycolicibacterium</taxon>
    </lineage>
</organism>
<protein>
    <submittedName>
        <fullName evidence="4">Short-chain dehydrogenase</fullName>
    </submittedName>
</protein>
<evidence type="ECO:0000256" key="2">
    <source>
        <dbReference type="ARBA" id="ARBA00023002"/>
    </source>
</evidence>
<comment type="similarity">
    <text evidence="1 3">Belongs to the short-chain dehydrogenases/reductases (SDR) family.</text>
</comment>
<dbReference type="SUPFAM" id="SSF51735">
    <property type="entry name" value="NAD(P)-binding Rossmann-fold domains"/>
    <property type="match status" value="1"/>
</dbReference>
<evidence type="ECO:0000256" key="3">
    <source>
        <dbReference type="RuleBase" id="RU000363"/>
    </source>
</evidence>
<dbReference type="EMBL" id="JXST01000001">
    <property type="protein sequence ID" value="KIU18760.1"/>
    <property type="molecule type" value="Genomic_DNA"/>
</dbReference>
<evidence type="ECO:0000313" key="4">
    <source>
        <dbReference type="EMBL" id="KIU18760.1"/>
    </source>
</evidence>
<accession>A0A0D1LDC7</accession>
<dbReference type="OrthoDB" id="9775296at2"/>
<dbReference type="PRINTS" id="PR00080">
    <property type="entry name" value="SDRFAMILY"/>
</dbReference>
<dbReference type="NCBIfam" id="NF005878">
    <property type="entry name" value="PRK07825.1"/>
    <property type="match status" value="1"/>
</dbReference>
<dbReference type="PANTHER" id="PTHR24322">
    <property type="entry name" value="PKSB"/>
    <property type="match status" value="1"/>
</dbReference>
<dbReference type="InterPro" id="IPR002347">
    <property type="entry name" value="SDR_fam"/>
</dbReference>
<dbReference type="PATRIC" id="fig|280871.6.peg.87"/>
<dbReference type="Proteomes" id="UP000032221">
    <property type="component" value="Unassembled WGS sequence"/>
</dbReference>
<evidence type="ECO:0000256" key="1">
    <source>
        <dbReference type="ARBA" id="ARBA00006484"/>
    </source>
</evidence>
<gene>
    <name evidence="4" type="ORF">TL10_00435</name>
</gene>
<dbReference type="Gene3D" id="3.40.50.720">
    <property type="entry name" value="NAD(P)-binding Rossmann-like Domain"/>
    <property type="match status" value="1"/>
</dbReference>
<name>A0A0D1LDC7_9MYCO</name>
<dbReference type="InterPro" id="IPR020904">
    <property type="entry name" value="Sc_DH/Rdtase_CS"/>
</dbReference>
<sequence>MSATSLRGRRIAITGAGRGIGLATARALYQRGATIVIGDLDNESAAAAADIVGPGTESFPVDVSDYESFAAFHKEATADAPLDVLINNAGIMPIGRFLDQSADRHRRAVEINVMGCINGMHLALPAMVERGSGHIINIASSAGKTPVPGGLTYCGTKAAVIALTETARVEYADTGVQFTCVMPSFTNTELIAGTAGLKFIPTAQPEDVAQAIVDAVARPTADVFVPKVIGPILRTQPLIGRRLRDAINTQLGAYSTFLDFDPKARAEYQHRIDES</sequence>
<reference evidence="4 5" key="1">
    <citation type="submission" date="2015-01" db="EMBL/GenBank/DDBJ databases">
        <title>Genome sequence of Mycobacterium llatzerense and Mycobacterium immunogenum recovered from brain abscess.</title>
        <authorList>
            <person name="Greninger A.L."/>
            <person name="Langelier C."/>
            <person name="Cunningham G."/>
            <person name="Chiu C.Y."/>
            <person name="Miller S."/>
        </authorList>
    </citation>
    <scope>NUCLEOTIDE SEQUENCE [LARGE SCALE GENOMIC DNA]</scope>
    <source>
        <strain evidence="4 5">CLUC14</strain>
    </source>
</reference>
<dbReference type="PROSITE" id="PS00061">
    <property type="entry name" value="ADH_SHORT"/>
    <property type="match status" value="1"/>
</dbReference>
<dbReference type="AlphaFoldDB" id="A0A0D1LDC7"/>
<proteinExistence type="inferred from homology"/>
<dbReference type="RefSeq" id="WP_043983955.1">
    <property type="nucleotide sequence ID" value="NZ_JXST01000001.1"/>
</dbReference>
<keyword evidence="5" id="KW-1185">Reference proteome</keyword>
<dbReference type="PRINTS" id="PR00081">
    <property type="entry name" value="GDHRDH"/>
</dbReference>
<keyword evidence="2" id="KW-0560">Oxidoreductase</keyword>
<dbReference type="PANTHER" id="PTHR24322:SF736">
    <property type="entry name" value="RETINOL DEHYDROGENASE 10"/>
    <property type="match status" value="1"/>
</dbReference>
<dbReference type="STRING" id="280871.TL10_00435"/>
<dbReference type="GO" id="GO:0016616">
    <property type="term" value="F:oxidoreductase activity, acting on the CH-OH group of donors, NAD or NADP as acceptor"/>
    <property type="evidence" value="ECO:0007669"/>
    <property type="project" value="TreeGrafter"/>
</dbReference>
<dbReference type="Pfam" id="PF00106">
    <property type="entry name" value="adh_short"/>
    <property type="match status" value="1"/>
</dbReference>
<dbReference type="CDD" id="cd05233">
    <property type="entry name" value="SDR_c"/>
    <property type="match status" value="1"/>
</dbReference>
<comment type="caution">
    <text evidence="4">The sequence shown here is derived from an EMBL/GenBank/DDBJ whole genome shotgun (WGS) entry which is preliminary data.</text>
</comment>